<dbReference type="OrthoDB" id="10257049at2759"/>
<sequence>MVTSLLGKARSFFNCKPISRPKAKTNNDKSTTMKALIVQPDKIVAVERVFTPTIGPNDILFRVIEIGQNPTDWKHAAYISQPGDLIGCDFVGQVVSMGTNVPKSEVQPGELRWGFVRGGVSKGVGAFAEYIATEWDLTSTVAGITPAQAASLPIPLVTAIQALYLHLKLPDPFPQPSKEVKDKWILIWSGATSVGQFAIQLAKLTGLKVATTASPRRFDMLKAWGADVTLDYHDPDVVGKLKEKTCDAIEFGLDCISENETYKLAQQAFRPSGGHLVCLLVPKGDLPRPEVKTEWMLAYTALGKDVQMGENLVKSSPVHRALHVKWAKRIPGLLKNGTIKPLEVHEIGGLEDVQKGFEMMKNGQHPGKLVYKVADVQSMLDILRVL</sequence>
<dbReference type="PANTHER" id="PTHR45348">
    <property type="entry name" value="HYPOTHETICAL OXIDOREDUCTASE (EUROFUNG)"/>
    <property type="match status" value="1"/>
</dbReference>
<dbReference type="Gene3D" id="3.90.180.10">
    <property type="entry name" value="Medium-chain alcohol dehydrogenases, catalytic domain"/>
    <property type="match status" value="1"/>
</dbReference>
<dbReference type="SUPFAM" id="SSF51735">
    <property type="entry name" value="NAD(P)-binding Rossmann-fold domains"/>
    <property type="match status" value="1"/>
</dbReference>
<dbReference type="Proteomes" id="UP000030653">
    <property type="component" value="Unassembled WGS sequence"/>
</dbReference>
<name>M5G031_DACPD</name>
<evidence type="ECO:0000313" key="2">
    <source>
        <dbReference type="EMBL" id="EJU01510.1"/>
    </source>
</evidence>
<evidence type="ECO:0000313" key="3">
    <source>
        <dbReference type="Proteomes" id="UP000030653"/>
    </source>
</evidence>
<dbReference type="SMART" id="SM00829">
    <property type="entry name" value="PKS_ER"/>
    <property type="match status" value="1"/>
</dbReference>
<protein>
    <submittedName>
        <fullName evidence="2">NADP-binding protein</fullName>
    </submittedName>
</protein>
<dbReference type="PANTHER" id="PTHR45348:SF2">
    <property type="entry name" value="ZINC-TYPE ALCOHOL DEHYDROGENASE-LIKE PROTEIN C2E1P3.01"/>
    <property type="match status" value="1"/>
</dbReference>
<dbReference type="InterPro" id="IPR013149">
    <property type="entry name" value="ADH-like_C"/>
</dbReference>
<dbReference type="InterPro" id="IPR013154">
    <property type="entry name" value="ADH-like_N"/>
</dbReference>
<dbReference type="RefSeq" id="XP_040628407.1">
    <property type="nucleotide sequence ID" value="XM_040768580.1"/>
</dbReference>
<dbReference type="Pfam" id="PF00107">
    <property type="entry name" value="ADH_zinc_N"/>
    <property type="match status" value="1"/>
</dbReference>
<dbReference type="CDD" id="cd08249">
    <property type="entry name" value="enoyl_reductase_like"/>
    <property type="match status" value="1"/>
</dbReference>
<dbReference type="InterPro" id="IPR047122">
    <property type="entry name" value="Trans-enoyl_RdTase-like"/>
</dbReference>
<dbReference type="SUPFAM" id="SSF50129">
    <property type="entry name" value="GroES-like"/>
    <property type="match status" value="1"/>
</dbReference>
<dbReference type="Pfam" id="PF08240">
    <property type="entry name" value="ADH_N"/>
    <property type="match status" value="1"/>
</dbReference>
<dbReference type="GO" id="GO:0016651">
    <property type="term" value="F:oxidoreductase activity, acting on NAD(P)H"/>
    <property type="evidence" value="ECO:0007669"/>
    <property type="project" value="InterPro"/>
</dbReference>
<reference evidence="2 3" key="1">
    <citation type="journal article" date="2012" name="Science">
        <title>The Paleozoic origin of enzymatic lignin decomposition reconstructed from 31 fungal genomes.</title>
        <authorList>
            <person name="Floudas D."/>
            <person name="Binder M."/>
            <person name="Riley R."/>
            <person name="Barry K."/>
            <person name="Blanchette R.A."/>
            <person name="Henrissat B."/>
            <person name="Martinez A.T."/>
            <person name="Otillar R."/>
            <person name="Spatafora J.W."/>
            <person name="Yadav J.S."/>
            <person name="Aerts A."/>
            <person name="Benoit I."/>
            <person name="Boyd A."/>
            <person name="Carlson A."/>
            <person name="Copeland A."/>
            <person name="Coutinho P.M."/>
            <person name="de Vries R.P."/>
            <person name="Ferreira P."/>
            <person name="Findley K."/>
            <person name="Foster B."/>
            <person name="Gaskell J."/>
            <person name="Glotzer D."/>
            <person name="Gorecki P."/>
            <person name="Heitman J."/>
            <person name="Hesse C."/>
            <person name="Hori C."/>
            <person name="Igarashi K."/>
            <person name="Jurgens J.A."/>
            <person name="Kallen N."/>
            <person name="Kersten P."/>
            <person name="Kohler A."/>
            <person name="Kuees U."/>
            <person name="Kumar T.K.A."/>
            <person name="Kuo A."/>
            <person name="LaButti K."/>
            <person name="Larrondo L.F."/>
            <person name="Lindquist E."/>
            <person name="Ling A."/>
            <person name="Lombard V."/>
            <person name="Lucas S."/>
            <person name="Lundell T."/>
            <person name="Martin R."/>
            <person name="McLaughlin D.J."/>
            <person name="Morgenstern I."/>
            <person name="Morin E."/>
            <person name="Murat C."/>
            <person name="Nagy L.G."/>
            <person name="Nolan M."/>
            <person name="Ohm R.A."/>
            <person name="Patyshakuliyeva A."/>
            <person name="Rokas A."/>
            <person name="Ruiz-Duenas F.J."/>
            <person name="Sabat G."/>
            <person name="Salamov A."/>
            <person name="Samejima M."/>
            <person name="Schmutz J."/>
            <person name="Slot J.C."/>
            <person name="St John F."/>
            <person name="Stenlid J."/>
            <person name="Sun H."/>
            <person name="Sun S."/>
            <person name="Syed K."/>
            <person name="Tsang A."/>
            <person name="Wiebenga A."/>
            <person name="Young D."/>
            <person name="Pisabarro A."/>
            <person name="Eastwood D.C."/>
            <person name="Martin F."/>
            <person name="Cullen D."/>
            <person name="Grigoriev I.V."/>
            <person name="Hibbett D.S."/>
        </authorList>
    </citation>
    <scope>NUCLEOTIDE SEQUENCE [LARGE SCALE GENOMIC DNA]</scope>
    <source>
        <strain evidence="2 3">DJM-731 SS1</strain>
    </source>
</reference>
<dbReference type="HOGENOM" id="CLU_026673_16_1_1"/>
<dbReference type="AlphaFoldDB" id="M5G031"/>
<accession>M5G031</accession>
<feature type="domain" description="Enoyl reductase (ER)" evidence="1">
    <location>
        <begin position="38"/>
        <end position="371"/>
    </location>
</feature>
<dbReference type="Gene3D" id="3.40.50.720">
    <property type="entry name" value="NAD(P)-binding Rossmann-like Domain"/>
    <property type="match status" value="1"/>
</dbReference>
<proteinExistence type="predicted"/>
<dbReference type="EMBL" id="JH795864">
    <property type="protein sequence ID" value="EJU01510.1"/>
    <property type="molecule type" value="Genomic_DNA"/>
</dbReference>
<dbReference type="InterPro" id="IPR011032">
    <property type="entry name" value="GroES-like_sf"/>
</dbReference>
<keyword evidence="3" id="KW-1185">Reference proteome</keyword>
<organism evidence="2 3">
    <name type="scientific">Dacryopinax primogenitus (strain DJM 731)</name>
    <name type="common">Brown rot fungus</name>
    <dbReference type="NCBI Taxonomy" id="1858805"/>
    <lineage>
        <taxon>Eukaryota</taxon>
        <taxon>Fungi</taxon>
        <taxon>Dikarya</taxon>
        <taxon>Basidiomycota</taxon>
        <taxon>Agaricomycotina</taxon>
        <taxon>Dacrymycetes</taxon>
        <taxon>Dacrymycetales</taxon>
        <taxon>Dacrymycetaceae</taxon>
        <taxon>Dacryopinax</taxon>
    </lineage>
</organism>
<dbReference type="GeneID" id="63683642"/>
<dbReference type="STRING" id="1858805.M5G031"/>
<dbReference type="InterPro" id="IPR036291">
    <property type="entry name" value="NAD(P)-bd_dom_sf"/>
</dbReference>
<dbReference type="OMA" id="DYHDEDW"/>
<evidence type="ECO:0000259" key="1">
    <source>
        <dbReference type="SMART" id="SM00829"/>
    </source>
</evidence>
<dbReference type="InterPro" id="IPR020843">
    <property type="entry name" value="ER"/>
</dbReference>
<gene>
    <name evidence="2" type="ORF">DACRYDRAFT_108059</name>
</gene>